<name>A0AAJ2X7R9_XANCA</name>
<feature type="chain" id="PRO_5042560160" description="Secreted protein" evidence="1">
    <location>
        <begin position="26"/>
        <end position="209"/>
    </location>
</feature>
<reference evidence="2" key="1">
    <citation type="submission" date="2021-10" db="EMBL/GenBank/DDBJ databases">
        <authorList>
            <person name="Hussein R."/>
            <person name="Harrison J."/>
            <person name="Studholme D.J."/>
            <person name="Vicente J."/>
            <person name="Grant M."/>
        </authorList>
    </citation>
    <scope>NUCLEOTIDE SEQUENCE</scope>
    <source>
        <strain evidence="2">NCPPB 2970</strain>
    </source>
</reference>
<gene>
    <name evidence="2" type="ORF">LLE72_020980</name>
</gene>
<organism evidence="2 3">
    <name type="scientific">Xanthomonas campestris pv. papavericola</name>
    <dbReference type="NCBI Taxonomy" id="487881"/>
    <lineage>
        <taxon>Bacteria</taxon>
        <taxon>Pseudomonadati</taxon>
        <taxon>Pseudomonadota</taxon>
        <taxon>Gammaproteobacteria</taxon>
        <taxon>Lysobacterales</taxon>
        <taxon>Lysobacteraceae</taxon>
        <taxon>Xanthomonas</taxon>
    </lineage>
</organism>
<dbReference type="RefSeq" id="WP_228426932.1">
    <property type="nucleotide sequence ID" value="NZ_JAJFNJ020000003.1"/>
</dbReference>
<feature type="signal peptide" evidence="1">
    <location>
        <begin position="1"/>
        <end position="25"/>
    </location>
</feature>
<evidence type="ECO:0000313" key="2">
    <source>
        <dbReference type="EMBL" id="MEC3890153.1"/>
    </source>
</evidence>
<dbReference type="AlphaFoldDB" id="A0AAJ2X7R9"/>
<evidence type="ECO:0000313" key="3">
    <source>
        <dbReference type="Proteomes" id="UP001297361"/>
    </source>
</evidence>
<sequence>MSRQMRGHAAAMVLATAMATGPCAAAALPPELSAHLPAGYTLIQAVDADVNGDGRRDYLLALRRADEAAQIAAGKDAPQRLLLVLMHTAYGRFVEAARNAQVIFKADDGGQCDPFDYDGQGLVAKGAYFTVQNGVACGQHWTDYITFRYVRTQRAVLFHVRIIEDWVTNPDAERDGEALRLSRHEVIKADPRKPVTLSAYSPIGGWVSR</sequence>
<dbReference type="Proteomes" id="UP001297361">
    <property type="component" value="Unassembled WGS sequence"/>
</dbReference>
<evidence type="ECO:0008006" key="4">
    <source>
        <dbReference type="Google" id="ProtNLM"/>
    </source>
</evidence>
<dbReference type="EMBL" id="JAJFNJ020000003">
    <property type="protein sequence ID" value="MEC3890153.1"/>
    <property type="molecule type" value="Genomic_DNA"/>
</dbReference>
<protein>
    <recommendedName>
        <fullName evidence="4">Secreted protein</fullName>
    </recommendedName>
</protein>
<keyword evidence="1" id="KW-0732">Signal</keyword>
<evidence type="ECO:0000256" key="1">
    <source>
        <dbReference type="SAM" id="SignalP"/>
    </source>
</evidence>
<comment type="caution">
    <text evidence="2">The sequence shown here is derived from an EMBL/GenBank/DDBJ whole genome shotgun (WGS) entry which is preliminary data.</text>
</comment>
<accession>A0AAJ2X7R9</accession>
<reference evidence="2" key="2">
    <citation type="submission" date="2024-01" db="EMBL/GenBank/DDBJ databases">
        <title>Long-read genome sequencing of X. campestris pv. papavericola.</title>
        <authorList>
            <person name="Hussain R.M.F."/>
            <person name="Greer S."/>
            <person name="Harrison J."/>
            <person name="Grant M."/>
            <person name="Vicente J."/>
            <person name="Studholme D.J."/>
        </authorList>
    </citation>
    <scope>NUCLEOTIDE SEQUENCE</scope>
    <source>
        <strain evidence="2">NCPPB 2970</strain>
    </source>
</reference>
<proteinExistence type="predicted"/>